<feature type="transmembrane region" description="Helical" evidence="12">
    <location>
        <begin position="73"/>
        <end position="97"/>
    </location>
</feature>
<keyword evidence="9" id="KW-0407">Ion channel</keyword>
<dbReference type="AlphaFoldDB" id="A0A8H7CHZ4"/>
<dbReference type="Proteomes" id="UP000620124">
    <property type="component" value="Unassembled WGS sequence"/>
</dbReference>
<dbReference type="GO" id="GO:0034702">
    <property type="term" value="C:monoatomic ion channel complex"/>
    <property type="evidence" value="ECO:0007669"/>
    <property type="project" value="UniProtKB-KW"/>
</dbReference>
<comment type="caution">
    <text evidence="13">The sequence shown here is derived from an EMBL/GenBank/DDBJ whole genome shotgun (WGS) entry which is preliminary data.</text>
</comment>
<keyword evidence="8 12" id="KW-0472">Membrane</keyword>
<keyword evidence="5" id="KW-0851">Voltage-gated channel</keyword>
<evidence type="ECO:0000256" key="7">
    <source>
        <dbReference type="ARBA" id="ARBA00023065"/>
    </source>
</evidence>
<feature type="transmembrane region" description="Helical" evidence="12">
    <location>
        <begin position="40"/>
        <end position="61"/>
    </location>
</feature>
<evidence type="ECO:0000256" key="5">
    <source>
        <dbReference type="ARBA" id="ARBA00022882"/>
    </source>
</evidence>
<dbReference type="EMBL" id="JACAZI010000021">
    <property type="protein sequence ID" value="KAF7338379.1"/>
    <property type="molecule type" value="Genomic_DNA"/>
</dbReference>
<feature type="compositionally biased region" description="Low complexity" evidence="11">
    <location>
        <begin position="1"/>
        <end position="14"/>
    </location>
</feature>
<evidence type="ECO:0000256" key="11">
    <source>
        <dbReference type="SAM" id="MobiDB-lite"/>
    </source>
</evidence>
<evidence type="ECO:0000256" key="10">
    <source>
        <dbReference type="SAM" id="Coils"/>
    </source>
</evidence>
<evidence type="ECO:0000256" key="2">
    <source>
        <dbReference type="ARBA" id="ARBA00022448"/>
    </source>
</evidence>
<evidence type="ECO:0000256" key="8">
    <source>
        <dbReference type="ARBA" id="ARBA00023136"/>
    </source>
</evidence>
<dbReference type="InterPro" id="IPR027359">
    <property type="entry name" value="Volt_channel_dom_sf"/>
</dbReference>
<accession>A0A8H7CHZ4</accession>
<keyword evidence="6 12" id="KW-1133">Transmembrane helix</keyword>
<evidence type="ECO:0000256" key="9">
    <source>
        <dbReference type="ARBA" id="ARBA00023303"/>
    </source>
</evidence>
<keyword evidence="3" id="KW-1003">Cell membrane</keyword>
<evidence type="ECO:0000256" key="6">
    <source>
        <dbReference type="ARBA" id="ARBA00022989"/>
    </source>
</evidence>
<dbReference type="InterPro" id="IPR031846">
    <property type="entry name" value="Hvcn1"/>
</dbReference>
<evidence type="ECO:0000313" key="14">
    <source>
        <dbReference type="Proteomes" id="UP000620124"/>
    </source>
</evidence>
<organism evidence="13 14">
    <name type="scientific">Mycena venus</name>
    <dbReference type="NCBI Taxonomy" id="2733690"/>
    <lineage>
        <taxon>Eukaryota</taxon>
        <taxon>Fungi</taxon>
        <taxon>Dikarya</taxon>
        <taxon>Basidiomycota</taxon>
        <taxon>Agaricomycotina</taxon>
        <taxon>Agaricomycetes</taxon>
        <taxon>Agaricomycetidae</taxon>
        <taxon>Agaricales</taxon>
        <taxon>Marasmiineae</taxon>
        <taxon>Mycenaceae</taxon>
        <taxon>Mycena</taxon>
    </lineage>
</organism>
<keyword evidence="7" id="KW-0406">Ion transport</keyword>
<dbReference type="Gene3D" id="1.20.120.350">
    <property type="entry name" value="Voltage-gated potassium channels. Chain C"/>
    <property type="match status" value="1"/>
</dbReference>
<keyword evidence="10" id="KW-0175">Coiled coil</keyword>
<protein>
    <recommendedName>
        <fullName evidence="15">Hydrogen voltage-gated channel 1</fullName>
    </recommendedName>
</protein>
<gene>
    <name evidence="13" type="ORF">MVEN_02063600</name>
</gene>
<keyword evidence="14" id="KW-1185">Reference proteome</keyword>
<name>A0A8H7CHZ4_9AGAR</name>
<dbReference type="GO" id="GO:0030171">
    <property type="term" value="F:voltage-gated proton channel activity"/>
    <property type="evidence" value="ECO:0007669"/>
    <property type="project" value="InterPro"/>
</dbReference>
<keyword evidence="4 12" id="KW-0812">Transmembrane</keyword>
<evidence type="ECO:0008006" key="15">
    <source>
        <dbReference type="Google" id="ProtNLM"/>
    </source>
</evidence>
<dbReference type="PANTHER" id="PTHR46480:SF1">
    <property type="entry name" value="VOLTAGE-GATED HYDROGEN CHANNEL 1"/>
    <property type="match status" value="1"/>
</dbReference>
<reference evidence="13" key="1">
    <citation type="submission" date="2020-05" db="EMBL/GenBank/DDBJ databases">
        <title>Mycena genomes resolve the evolution of fungal bioluminescence.</title>
        <authorList>
            <person name="Tsai I.J."/>
        </authorList>
    </citation>
    <scope>NUCLEOTIDE SEQUENCE</scope>
    <source>
        <strain evidence="13">CCC161011</strain>
    </source>
</reference>
<evidence type="ECO:0000256" key="1">
    <source>
        <dbReference type="ARBA" id="ARBA00004651"/>
    </source>
</evidence>
<evidence type="ECO:0000256" key="3">
    <source>
        <dbReference type="ARBA" id="ARBA00022475"/>
    </source>
</evidence>
<sequence>MSSGSESEPLLPSSVQQNAPTSSRRARTAEFLETPFLHKFVIFLIAIDASCVLADLGYAFLHENCTPPAGPGAPVWLSVLSHISLGITSVFLIEIPITLWAVGPRFYNPYGGVPHAALHLFDAFIIVMTFVLEVVLKGREQELAGLLIILRLWRLVKLVGGVSVGVGEIGEQDAIRAAEAEEQVEALKKENAELRARLEAAGLH</sequence>
<evidence type="ECO:0000313" key="13">
    <source>
        <dbReference type="EMBL" id="KAF7338379.1"/>
    </source>
</evidence>
<feature type="transmembrane region" description="Helical" evidence="12">
    <location>
        <begin position="117"/>
        <end position="136"/>
    </location>
</feature>
<evidence type="ECO:0000256" key="12">
    <source>
        <dbReference type="SAM" id="Phobius"/>
    </source>
</evidence>
<feature type="coiled-coil region" evidence="10">
    <location>
        <begin position="170"/>
        <end position="204"/>
    </location>
</feature>
<feature type="region of interest" description="Disordered" evidence="11">
    <location>
        <begin position="1"/>
        <end position="22"/>
    </location>
</feature>
<dbReference type="PANTHER" id="PTHR46480">
    <property type="entry name" value="F20B24.22"/>
    <property type="match status" value="1"/>
</dbReference>
<proteinExistence type="predicted"/>
<keyword evidence="2" id="KW-0813">Transport</keyword>
<comment type="subcellular location">
    <subcellularLocation>
        <location evidence="1">Cell membrane</location>
        <topology evidence="1">Multi-pass membrane protein</topology>
    </subcellularLocation>
</comment>
<evidence type="ECO:0000256" key="4">
    <source>
        <dbReference type="ARBA" id="ARBA00022692"/>
    </source>
</evidence>
<dbReference type="GO" id="GO:0005886">
    <property type="term" value="C:plasma membrane"/>
    <property type="evidence" value="ECO:0007669"/>
    <property type="project" value="UniProtKB-SubCell"/>
</dbReference>
<dbReference type="OrthoDB" id="427456at2759"/>